<evidence type="ECO:0000256" key="13">
    <source>
        <dbReference type="PIRSR" id="PIRSR000429-2"/>
    </source>
</evidence>
<feature type="domain" description="Thiolase C-terminal" evidence="16">
    <location>
        <begin position="292"/>
        <end position="412"/>
    </location>
</feature>
<dbReference type="GO" id="GO:0006635">
    <property type="term" value="P:fatty acid beta-oxidation"/>
    <property type="evidence" value="ECO:0007669"/>
    <property type="project" value="TreeGrafter"/>
</dbReference>
<dbReference type="EMBL" id="JACMRX010000003">
    <property type="protein sequence ID" value="KAF7992627.1"/>
    <property type="molecule type" value="Genomic_DNA"/>
</dbReference>
<sequence length="413" mass="44329">MLSAAKITKNFIRVCREYSTQLSLNDVVIVSATRTPIGSFQGSLSSLSATKLGAIAIQAAIERAGIDKQQIQEVYMGNVCQGGVGQAPARQATIFAGLPKSTICTTINKVCASGMKSVMLASQSLQCGHQDVILAGGMESMSNVPFYMKRGATPYGGVHLDDGIVMDGLTDVYNKFHMGNCAENTAKKYNITREQQDEFAIKSYKRSADAWKMNVFKDELVNVNVPQKRGKADVIITEDEEYKRVDFEKFKTLKTVFQKDNGTVTAGNASTLNDGAAAMILTTSKIAQKLNLKPLARIVGFQDAETDPIDFPIAPALAIPTLLKKTNVNKNDISMWEINEAFSVVVEANQKILDIDPAKVNIHGGAVSLGHPIGMSGARIIVHLVHALKSGEKGVASICNGGGGASSIMIEKL</sequence>
<keyword evidence="18" id="KW-1185">Reference proteome</keyword>
<evidence type="ECO:0000259" key="16">
    <source>
        <dbReference type="Pfam" id="PF02803"/>
    </source>
</evidence>
<dbReference type="Proteomes" id="UP000639338">
    <property type="component" value="Unassembled WGS sequence"/>
</dbReference>
<dbReference type="PROSITE" id="PS00737">
    <property type="entry name" value="THIOLASE_2"/>
    <property type="match status" value="1"/>
</dbReference>
<evidence type="ECO:0000256" key="6">
    <source>
        <dbReference type="ARBA" id="ARBA00022679"/>
    </source>
</evidence>
<dbReference type="OrthoDB" id="5404651at2759"/>
<evidence type="ECO:0000256" key="10">
    <source>
        <dbReference type="ARBA" id="ARBA00023128"/>
    </source>
</evidence>
<reference evidence="17 18" key="1">
    <citation type="submission" date="2020-08" db="EMBL/GenBank/DDBJ databases">
        <title>Aphidius gifuensis genome sequencing and assembly.</title>
        <authorList>
            <person name="Du Z."/>
        </authorList>
    </citation>
    <scope>NUCLEOTIDE SEQUENCE [LARGE SCALE GENOMIC DNA]</scope>
    <source>
        <strain evidence="17">YNYX2018</strain>
        <tissue evidence="17">Adults</tissue>
    </source>
</reference>
<comment type="pathway">
    <text evidence="2">Lipid metabolism.</text>
</comment>
<dbReference type="PANTHER" id="PTHR18919">
    <property type="entry name" value="ACETYL-COA C-ACYLTRANSFERASE"/>
    <property type="match status" value="1"/>
</dbReference>
<dbReference type="InterPro" id="IPR020613">
    <property type="entry name" value="Thiolase_CS"/>
</dbReference>
<dbReference type="SUPFAM" id="SSF53901">
    <property type="entry name" value="Thiolase-like"/>
    <property type="match status" value="2"/>
</dbReference>
<dbReference type="EC" id="2.3.1.9" evidence="5"/>
<keyword evidence="8" id="KW-0809">Transit peptide</keyword>
<feature type="active site" description="Acyl-thioester intermediate" evidence="12">
    <location>
        <position position="111"/>
    </location>
</feature>
<comment type="similarity">
    <text evidence="3 14">Belongs to the thiolase-like superfamily. Thiolase family.</text>
</comment>
<dbReference type="InterPro" id="IPR016039">
    <property type="entry name" value="Thiolase-like"/>
</dbReference>
<organism evidence="17 18">
    <name type="scientific">Aphidius gifuensis</name>
    <name type="common">Parasitoid wasp</name>
    <dbReference type="NCBI Taxonomy" id="684658"/>
    <lineage>
        <taxon>Eukaryota</taxon>
        <taxon>Metazoa</taxon>
        <taxon>Ecdysozoa</taxon>
        <taxon>Arthropoda</taxon>
        <taxon>Hexapoda</taxon>
        <taxon>Insecta</taxon>
        <taxon>Pterygota</taxon>
        <taxon>Neoptera</taxon>
        <taxon>Endopterygota</taxon>
        <taxon>Hymenoptera</taxon>
        <taxon>Apocrita</taxon>
        <taxon>Ichneumonoidea</taxon>
        <taxon>Braconidae</taxon>
        <taxon>Aphidiinae</taxon>
        <taxon>Aphidius</taxon>
    </lineage>
</organism>
<evidence type="ECO:0000256" key="9">
    <source>
        <dbReference type="ARBA" id="ARBA00022958"/>
    </source>
</evidence>
<dbReference type="InterPro" id="IPR020615">
    <property type="entry name" value="Thiolase_acyl_enz_int_AS"/>
</dbReference>
<feature type="domain" description="Thiolase N-terminal" evidence="15">
    <location>
        <begin position="27"/>
        <end position="283"/>
    </location>
</feature>
<accession>A0A835CQV0</accession>
<dbReference type="PIRSF" id="PIRSF000429">
    <property type="entry name" value="Ac-CoA_Ac_transf"/>
    <property type="match status" value="1"/>
</dbReference>
<keyword evidence="10" id="KW-0496">Mitochondrion</keyword>
<feature type="binding site" evidence="13">
    <location>
        <position position="249"/>
    </location>
    <ligand>
        <name>CoA</name>
        <dbReference type="ChEBI" id="CHEBI:57287"/>
    </ligand>
</feature>
<evidence type="ECO:0000256" key="3">
    <source>
        <dbReference type="ARBA" id="ARBA00010982"/>
    </source>
</evidence>
<dbReference type="GO" id="GO:0005739">
    <property type="term" value="C:mitochondrion"/>
    <property type="evidence" value="ECO:0007669"/>
    <property type="project" value="UniProtKB-SubCell"/>
</dbReference>
<dbReference type="CDD" id="cd00751">
    <property type="entry name" value="thiolase"/>
    <property type="match status" value="1"/>
</dbReference>
<dbReference type="Gene3D" id="3.40.47.10">
    <property type="match status" value="1"/>
</dbReference>
<dbReference type="Pfam" id="PF00108">
    <property type="entry name" value="Thiolase_N"/>
    <property type="match status" value="1"/>
</dbReference>
<feature type="active site" description="Proton acceptor" evidence="12">
    <location>
        <position position="399"/>
    </location>
</feature>
<dbReference type="NCBIfam" id="TIGR01930">
    <property type="entry name" value="AcCoA-C-Actrans"/>
    <property type="match status" value="1"/>
</dbReference>
<evidence type="ECO:0000256" key="8">
    <source>
        <dbReference type="ARBA" id="ARBA00022946"/>
    </source>
</evidence>
<evidence type="ECO:0000256" key="2">
    <source>
        <dbReference type="ARBA" id="ARBA00005189"/>
    </source>
</evidence>
<evidence type="ECO:0000259" key="15">
    <source>
        <dbReference type="Pfam" id="PF00108"/>
    </source>
</evidence>
<comment type="caution">
    <text evidence="17">The sequence shown here is derived from an EMBL/GenBank/DDBJ whole genome shotgun (WGS) entry which is preliminary data.</text>
</comment>
<dbReference type="InterPro" id="IPR002155">
    <property type="entry name" value="Thiolase"/>
</dbReference>
<dbReference type="FunFam" id="3.40.47.10:FF:000007">
    <property type="entry name" value="acetyl-CoA acetyltransferase, mitochondrial"/>
    <property type="match status" value="1"/>
</dbReference>
<dbReference type="GO" id="GO:0003985">
    <property type="term" value="F:acetyl-CoA C-acetyltransferase activity"/>
    <property type="evidence" value="ECO:0007669"/>
    <property type="project" value="UniProtKB-EC"/>
</dbReference>
<keyword evidence="9" id="KW-0630">Potassium</keyword>
<dbReference type="InterPro" id="IPR020617">
    <property type="entry name" value="Thiolase_C"/>
</dbReference>
<evidence type="ECO:0000256" key="5">
    <source>
        <dbReference type="ARBA" id="ARBA00012705"/>
    </source>
</evidence>
<evidence type="ECO:0000256" key="7">
    <source>
        <dbReference type="ARBA" id="ARBA00022723"/>
    </source>
</evidence>
<evidence type="ECO:0000256" key="12">
    <source>
        <dbReference type="PIRSR" id="PIRSR000429-1"/>
    </source>
</evidence>
<comment type="subcellular location">
    <subcellularLocation>
        <location evidence="1">Mitochondrion</location>
    </subcellularLocation>
</comment>
<feature type="binding site" evidence="13">
    <location>
        <position position="204"/>
    </location>
    <ligand>
        <name>CoA</name>
        <dbReference type="ChEBI" id="CHEBI:57287"/>
    </ligand>
</feature>
<dbReference type="InterPro" id="IPR020616">
    <property type="entry name" value="Thiolase_N"/>
</dbReference>
<name>A0A835CQV0_APHGI</name>
<dbReference type="InterPro" id="IPR020610">
    <property type="entry name" value="Thiolase_AS"/>
</dbReference>
<feature type="binding site" evidence="13">
    <location>
        <position position="270"/>
    </location>
    <ligand>
        <name>CoA</name>
        <dbReference type="ChEBI" id="CHEBI:57287"/>
    </ligand>
</feature>
<proteinExistence type="inferred from homology"/>
<dbReference type="PROSITE" id="PS00098">
    <property type="entry name" value="THIOLASE_1"/>
    <property type="match status" value="1"/>
</dbReference>
<comment type="subunit">
    <text evidence="4">Homotetramer.</text>
</comment>
<evidence type="ECO:0000313" key="17">
    <source>
        <dbReference type="EMBL" id="KAF7992627.1"/>
    </source>
</evidence>
<gene>
    <name evidence="17" type="ORF">HCN44_004971</name>
</gene>
<feature type="binding site" evidence="13">
    <location>
        <begin position="244"/>
        <end position="246"/>
    </location>
    <ligand>
        <name>CoA</name>
        <dbReference type="ChEBI" id="CHEBI:57287"/>
    </ligand>
</feature>
<keyword evidence="7" id="KW-0479">Metal-binding</keyword>
<evidence type="ECO:0000256" key="11">
    <source>
        <dbReference type="ARBA" id="ARBA00023315"/>
    </source>
</evidence>
<evidence type="ECO:0000256" key="1">
    <source>
        <dbReference type="ARBA" id="ARBA00004173"/>
    </source>
</evidence>
<dbReference type="PANTHER" id="PTHR18919:SF156">
    <property type="entry name" value="ACETYL-COA ACETYLTRANSFERASE, MITOCHONDRIAL"/>
    <property type="match status" value="1"/>
</dbReference>
<protein>
    <recommendedName>
        <fullName evidence="5">acetyl-CoA C-acetyltransferase</fullName>
        <ecNumber evidence="5">2.3.1.9</ecNumber>
    </recommendedName>
</protein>
<evidence type="ECO:0000256" key="4">
    <source>
        <dbReference type="ARBA" id="ARBA00011881"/>
    </source>
</evidence>
<feature type="active site" description="Proton acceptor" evidence="12">
    <location>
        <position position="371"/>
    </location>
</feature>
<evidence type="ECO:0000313" key="18">
    <source>
        <dbReference type="Proteomes" id="UP000639338"/>
    </source>
</evidence>
<dbReference type="PROSITE" id="PS00099">
    <property type="entry name" value="THIOLASE_3"/>
    <property type="match status" value="1"/>
</dbReference>
<dbReference type="AlphaFoldDB" id="A0A835CQV0"/>
<keyword evidence="11 14" id="KW-0012">Acyltransferase</keyword>
<dbReference type="Pfam" id="PF02803">
    <property type="entry name" value="Thiolase_C"/>
    <property type="match status" value="1"/>
</dbReference>
<evidence type="ECO:0000256" key="14">
    <source>
        <dbReference type="RuleBase" id="RU003557"/>
    </source>
</evidence>
<dbReference type="GO" id="GO:0046872">
    <property type="term" value="F:metal ion binding"/>
    <property type="evidence" value="ECO:0007669"/>
    <property type="project" value="UniProtKB-KW"/>
</dbReference>
<keyword evidence="6 14" id="KW-0808">Transferase</keyword>